<proteinExistence type="predicted"/>
<dbReference type="AlphaFoldDB" id="A0A1B8GV40"/>
<gene>
    <name evidence="1" type="ORF">VE01_02125</name>
</gene>
<dbReference type="EMBL" id="KV460211">
    <property type="protein sequence ID" value="OBT99696.2"/>
    <property type="molecule type" value="Genomic_DNA"/>
</dbReference>
<dbReference type="RefSeq" id="XP_059319973.1">
    <property type="nucleotide sequence ID" value="XM_059463414.1"/>
</dbReference>
<dbReference type="PANTHER" id="PTHR21310:SF37">
    <property type="entry name" value="AMINOGLYCOSIDE PHOSPHOTRANSFERASE DOMAIN-CONTAINING PROTEIN"/>
    <property type="match status" value="1"/>
</dbReference>
<dbReference type="PANTHER" id="PTHR21310">
    <property type="entry name" value="AMINOGLYCOSIDE PHOSPHOTRANSFERASE-RELATED-RELATED"/>
    <property type="match status" value="1"/>
</dbReference>
<accession>A0A1B8GV40</accession>
<sequence>MMEKSGCCASLFPGKVMFAEQKVRAEAATMRYIREKTNIPVPTVIAYGMADDNPTDLGPFLITTFVKGTLLGEILKAYSVDEQGDKVLRSDIPDSILEIVYRQIADITLELSEHDFDQIGSLSLHNDDTWSICSGPLTLNSNELARCGNVHVKPRVYSTTSDYLLDIAEQNIIHLEEQRNSISSSSDARQKYTARHLFRAAVPSFVSRRYNQGPFKLFCDDFRPGNILVDDLFKITGIIDWEWCYAAPFQFTYSPPRWLLLKEPAYWNSNSDNDLLGTYLSRLDIFMRILEEQEHHRYSVTGKNADPSLSSLMRRSIADNTFWFHEAARDSFALD</sequence>
<dbReference type="InterPro" id="IPR011009">
    <property type="entry name" value="Kinase-like_dom_sf"/>
</dbReference>
<name>A0A1B8GV40_9PEZI</name>
<reference evidence="2" key="2">
    <citation type="journal article" date="2018" name="Nat. Commun.">
        <title>Extreme sensitivity to ultraviolet light in the fungal pathogen causing white-nose syndrome of bats.</title>
        <authorList>
            <person name="Palmer J.M."/>
            <person name="Drees K.P."/>
            <person name="Foster J.T."/>
            <person name="Lindner D.L."/>
        </authorList>
    </citation>
    <scope>NUCLEOTIDE SEQUENCE [LARGE SCALE GENOMIC DNA]</scope>
    <source>
        <strain evidence="2">UAMH 10579</strain>
    </source>
</reference>
<keyword evidence="2" id="KW-1185">Reference proteome</keyword>
<reference evidence="1 2" key="1">
    <citation type="submission" date="2016-03" db="EMBL/GenBank/DDBJ databases">
        <title>Comparative genomics of Pseudogymnoascus destructans, the fungus causing white-nose syndrome of bats.</title>
        <authorList>
            <person name="Palmer J.M."/>
            <person name="Drees K.P."/>
            <person name="Foster J.T."/>
            <person name="Lindner D.L."/>
        </authorList>
    </citation>
    <scope>NUCLEOTIDE SEQUENCE [LARGE SCALE GENOMIC DNA]</scope>
    <source>
        <strain evidence="1 2">UAMH 10579</strain>
    </source>
</reference>
<dbReference type="SUPFAM" id="SSF56112">
    <property type="entry name" value="Protein kinase-like (PK-like)"/>
    <property type="match status" value="1"/>
</dbReference>
<dbReference type="Gene3D" id="3.90.1200.10">
    <property type="match status" value="1"/>
</dbReference>
<protein>
    <submittedName>
        <fullName evidence="1">Uncharacterized protein</fullName>
    </submittedName>
</protein>
<dbReference type="InterPro" id="IPR051678">
    <property type="entry name" value="AGP_Transferase"/>
</dbReference>
<organism evidence="1 2">
    <name type="scientific">Pseudogymnoascus verrucosus</name>
    <dbReference type="NCBI Taxonomy" id="342668"/>
    <lineage>
        <taxon>Eukaryota</taxon>
        <taxon>Fungi</taxon>
        <taxon>Dikarya</taxon>
        <taxon>Ascomycota</taxon>
        <taxon>Pezizomycotina</taxon>
        <taxon>Leotiomycetes</taxon>
        <taxon>Thelebolales</taxon>
        <taxon>Thelebolaceae</taxon>
        <taxon>Pseudogymnoascus</taxon>
    </lineage>
</organism>
<dbReference type="GeneID" id="28835511"/>
<evidence type="ECO:0000313" key="2">
    <source>
        <dbReference type="Proteomes" id="UP000091956"/>
    </source>
</evidence>
<dbReference type="Proteomes" id="UP000091956">
    <property type="component" value="Unassembled WGS sequence"/>
</dbReference>
<evidence type="ECO:0000313" key="1">
    <source>
        <dbReference type="EMBL" id="OBT99696.2"/>
    </source>
</evidence>